<keyword evidence="3" id="KW-0808">Transferase</keyword>
<feature type="active site" description="Phosphocysteine intermediate; for EIIB activity" evidence="6">
    <location>
        <position position="26"/>
    </location>
</feature>
<dbReference type="PANTHER" id="PTHR30175">
    <property type="entry name" value="PHOSPHOTRANSFERASE SYSTEM TRANSPORT PROTEIN"/>
    <property type="match status" value="1"/>
</dbReference>
<dbReference type="InterPro" id="IPR036878">
    <property type="entry name" value="Glu_permease_IIB"/>
</dbReference>
<comment type="caution">
    <text evidence="8">The sequence shown here is derived from an EMBL/GenBank/DDBJ whole genome shotgun (WGS) entry which is preliminary data.</text>
</comment>
<reference evidence="8 9" key="1">
    <citation type="journal article" date="2011" name="J. Bacteriol.">
        <title>Draft Genome Sequence of Turicibacter sanguinis PC909, Isolated from Human Feces.</title>
        <authorList>
            <person name="Cuiv P.O."/>
            <person name="Klaassens E.S."/>
            <person name="Durkin A.S."/>
            <person name="Harkins D.M."/>
            <person name="Foster L."/>
            <person name="McCorrison J."/>
            <person name="Torralba M."/>
            <person name="Nelson K.E."/>
            <person name="Morrison M."/>
        </authorList>
    </citation>
    <scope>NUCLEOTIDE SEQUENCE [LARGE SCALE GENOMIC DNA]</scope>
    <source>
        <strain evidence="8 9">PC909</strain>
    </source>
</reference>
<organism evidence="8 9">
    <name type="scientific">Turicibacter sanguinis PC909</name>
    <dbReference type="NCBI Taxonomy" id="702450"/>
    <lineage>
        <taxon>Bacteria</taxon>
        <taxon>Bacillati</taxon>
        <taxon>Bacillota</taxon>
        <taxon>Erysipelotrichia</taxon>
        <taxon>Erysipelotrichales</taxon>
        <taxon>Turicibacteraceae</taxon>
        <taxon>Turicibacter</taxon>
    </lineage>
</organism>
<dbReference type="InterPro" id="IPR018113">
    <property type="entry name" value="PTrfase_EIIB_Cys"/>
</dbReference>
<dbReference type="Pfam" id="PF00367">
    <property type="entry name" value="PTS_EIIB"/>
    <property type="match status" value="1"/>
</dbReference>
<evidence type="ECO:0000256" key="6">
    <source>
        <dbReference type="PROSITE-ProRule" id="PRU00421"/>
    </source>
</evidence>
<proteinExistence type="predicted"/>
<keyword evidence="1" id="KW-0813">Transport</keyword>
<evidence type="ECO:0000256" key="1">
    <source>
        <dbReference type="ARBA" id="ARBA00022448"/>
    </source>
</evidence>
<dbReference type="RefSeq" id="WP_006784845.1">
    <property type="nucleotide sequence ID" value="NZ_ADMN01000068.1"/>
</dbReference>
<gene>
    <name evidence="8" type="ORF">CUW_0952</name>
</gene>
<evidence type="ECO:0000313" key="9">
    <source>
        <dbReference type="Proteomes" id="UP000002938"/>
    </source>
</evidence>
<dbReference type="PROSITE" id="PS01035">
    <property type="entry name" value="PTS_EIIB_TYPE_1_CYS"/>
    <property type="match status" value="1"/>
</dbReference>
<dbReference type="PANTHER" id="PTHR30175:SF1">
    <property type="entry name" value="PTS SYSTEM ARBUTIN-, CELLOBIOSE-, AND SALICIN-SPECIFIC EIIBC COMPONENT-RELATED"/>
    <property type="match status" value="1"/>
</dbReference>
<protein>
    <submittedName>
        <fullName evidence="8">Phosphotransferase system, EIIB</fullName>
    </submittedName>
</protein>
<evidence type="ECO:0000256" key="5">
    <source>
        <dbReference type="ARBA" id="ARBA00022777"/>
    </source>
</evidence>
<dbReference type="InterPro" id="IPR050558">
    <property type="entry name" value="PTS_Sugar-Specific_Components"/>
</dbReference>
<keyword evidence="4" id="KW-0598">Phosphotransferase system</keyword>
<dbReference type="Gene3D" id="3.30.1360.60">
    <property type="entry name" value="Glucose permease domain IIB"/>
    <property type="match status" value="1"/>
</dbReference>
<keyword evidence="5" id="KW-0418">Kinase</keyword>
<name>A0ABP2I4Q1_9FIRM</name>
<dbReference type="InterPro" id="IPR001996">
    <property type="entry name" value="PTS_IIB_1"/>
</dbReference>
<dbReference type="Proteomes" id="UP000002938">
    <property type="component" value="Unassembled WGS sequence"/>
</dbReference>
<keyword evidence="2" id="KW-0762">Sugar transport</keyword>
<feature type="domain" description="PTS EIIB type-1" evidence="7">
    <location>
        <begin position="4"/>
        <end position="75"/>
    </location>
</feature>
<sequence>MDYAKLAKELLDLMGGKQNVKGVTHCATRLRFNLKDDSVVDEAKVKKVKGVMGVSNKGGQFQVIIGQDVARAHRE</sequence>
<dbReference type="EMBL" id="ADMN01000068">
    <property type="protein sequence ID" value="EFF63633.1"/>
    <property type="molecule type" value="Genomic_DNA"/>
</dbReference>
<dbReference type="PROSITE" id="PS51098">
    <property type="entry name" value="PTS_EIIB_TYPE_1"/>
    <property type="match status" value="1"/>
</dbReference>
<keyword evidence="9" id="KW-1185">Reference proteome</keyword>
<evidence type="ECO:0000313" key="8">
    <source>
        <dbReference type="EMBL" id="EFF63633.1"/>
    </source>
</evidence>
<accession>A0ABP2I4Q1</accession>
<evidence type="ECO:0000256" key="2">
    <source>
        <dbReference type="ARBA" id="ARBA00022597"/>
    </source>
</evidence>
<dbReference type="CDD" id="cd00212">
    <property type="entry name" value="PTS_IIB_glc"/>
    <property type="match status" value="1"/>
</dbReference>
<evidence type="ECO:0000256" key="3">
    <source>
        <dbReference type="ARBA" id="ARBA00022679"/>
    </source>
</evidence>
<dbReference type="SUPFAM" id="SSF55604">
    <property type="entry name" value="Glucose permease domain IIB"/>
    <property type="match status" value="1"/>
</dbReference>
<evidence type="ECO:0000256" key="4">
    <source>
        <dbReference type="ARBA" id="ARBA00022683"/>
    </source>
</evidence>
<evidence type="ECO:0000259" key="7">
    <source>
        <dbReference type="PROSITE" id="PS51098"/>
    </source>
</evidence>